<dbReference type="PROSITE" id="PS00107">
    <property type="entry name" value="PROTEIN_KINASE_ATP"/>
    <property type="match status" value="1"/>
</dbReference>
<keyword evidence="7" id="KW-0812">Transmembrane</keyword>
<keyword evidence="1" id="KW-0808">Transferase</keyword>
<dbReference type="InterPro" id="IPR008266">
    <property type="entry name" value="Tyr_kinase_AS"/>
</dbReference>
<dbReference type="SUPFAM" id="SSF56112">
    <property type="entry name" value="Protein kinase-like (PK-like)"/>
    <property type="match status" value="1"/>
</dbReference>
<dbReference type="PANTHER" id="PTHR43289:SF34">
    <property type="entry name" value="SERINE_THREONINE-PROTEIN KINASE YBDM-RELATED"/>
    <property type="match status" value="1"/>
</dbReference>
<dbReference type="Gene3D" id="1.10.510.10">
    <property type="entry name" value="Transferase(Phosphotransferase) domain 1"/>
    <property type="match status" value="1"/>
</dbReference>
<organism evidence="9 10">
    <name type="scientific">Myceligenerans crystallogenes</name>
    <dbReference type="NCBI Taxonomy" id="316335"/>
    <lineage>
        <taxon>Bacteria</taxon>
        <taxon>Bacillati</taxon>
        <taxon>Actinomycetota</taxon>
        <taxon>Actinomycetes</taxon>
        <taxon>Micrococcales</taxon>
        <taxon>Promicromonosporaceae</taxon>
        <taxon>Myceligenerans</taxon>
    </lineage>
</organism>
<dbReference type="Pfam" id="PF00069">
    <property type="entry name" value="Pkinase"/>
    <property type="match status" value="1"/>
</dbReference>
<evidence type="ECO:0000256" key="5">
    <source>
        <dbReference type="PROSITE-ProRule" id="PRU10141"/>
    </source>
</evidence>
<dbReference type="PROSITE" id="PS00109">
    <property type="entry name" value="PROTEIN_KINASE_TYR"/>
    <property type="match status" value="1"/>
</dbReference>
<evidence type="ECO:0000259" key="8">
    <source>
        <dbReference type="PROSITE" id="PS50011"/>
    </source>
</evidence>
<dbReference type="PROSITE" id="PS50011">
    <property type="entry name" value="PROTEIN_KINASE_DOM"/>
    <property type="match status" value="1"/>
</dbReference>
<protein>
    <recommendedName>
        <fullName evidence="8">Protein kinase domain-containing protein</fullName>
    </recommendedName>
</protein>
<feature type="domain" description="Protein kinase" evidence="8">
    <location>
        <begin position="16"/>
        <end position="270"/>
    </location>
</feature>
<name>A0ABP4ZLU4_9MICO</name>
<comment type="caution">
    <text evidence="9">The sequence shown here is derived from an EMBL/GenBank/DDBJ whole genome shotgun (WGS) entry which is preliminary data.</text>
</comment>
<evidence type="ECO:0000256" key="6">
    <source>
        <dbReference type="SAM" id="MobiDB-lite"/>
    </source>
</evidence>
<dbReference type="InterPro" id="IPR011009">
    <property type="entry name" value="Kinase-like_dom_sf"/>
</dbReference>
<keyword evidence="3" id="KW-0418">Kinase</keyword>
<proteinExistence type="predicted"/>
<dbReference type="InterPro" id="IPR017441">
    <property type="entry name" value="Protein_kinase_ATP_BS"/>
</dbReference>
<keyword evidence="10" id="KW-1185">Reference proteome</keyword>
<evidence type="ECO:0000256" key="3">
    <source>
        <dbReference type="ARBA" id="ARBA00022777"/>
    </source>
</evidence>
<gene>
    <name evidence="9" type="ORF">GCM10009751_16580</name>
</gene>
<feature type="transmembrane region" description="Helical" evidence="7">
    <location>
        <begin position="564"/>
        <end position="586"/>
    </location>
</feature>
<dbReference type="EMBL" id="BAAANL010000003">
    <property type="protein sequence ID" value="GAA1859813.1"/>
    <property type="molecule type" value="Genomic_DNA"/>
</dbReference>
<dbReference type="CDD" id="cd14014">
    <property type="entry name" value="STKc_PknB_like"/>
    <property type="match status" value="1"/>
</dbReference>
<feature type="transmembrane region" description="Helical" evidence="7">
    <location>
        <begin position="421"/>
        <end position="440"/>
    </location>
</feature>
<evidence type="ECO:0000256" key="2">
    <source>
        <dbReference type="ARBA" id="ARBA00022741"/>
    </source>
</evidence>
<feature type="transmembrane region" description="Helical" evidence="7">
    <location>
        <begin position="518"/>
        <end position="543"/>
    </location>
</feature>
<keyword evidence="4 5" id="KW-0067">ATP-binding</keyword>
<feature type="compositionally biased region" description="Low complexity" evidence="6">
    <location>
        <begin position="379"/>
        <end position="396"/>
    </location>
</feature>
<sequence>MGAEGGAGSADVIGGYRLTSKIGSGAMGTVYRALDDGGSAVALKLLAGTDDDAARERLRREASALQRLRHPGVARVLDVELDAFEAFIVTELVEGPTLEEEVDTRGPLDPRDLYELADQLGDALEAVHEAGVVHRDLTPSNVLVSPKGPVLIDFGLAQGPGDARATRTGFVMGTPGYLAPELLDGGEPAPYTDWWSWSAVLAFAATGRSPFGVRPLELVLQRSREGRADLSDLEPRVARALEAALRPVPAERWGPTEVGRSLKVASEAFLAAGRGAPGAGAGDDGGFGAAPAGPTAVVDVVRPAGGRPADVTDSLPAAGDRTLVTPRPDRIDEGAAGAVGAGAGAAAAGGGGHGRSVRSHPVGAVSSPGAAQGAARPEGTTPDARAGAGAGPGRTSWPLRTGTLAAVAGALAATAATRPGWALAAFVVLCVICRTSGALADSVENWRMRHGTAMGGRSRAAARLPWFLVRSVFGVLPAVLIAAAAGAIVALGGLWLFAPGRLVVLPLDDLASRSVGGVNAPIVDTWVLALAMVVTMLLAWWGPVSGPTRRGAGALLATVAPGRVGAGVVVVLAMAVVGLSAAAIVAEPLVIDWWPLEARPEIR</sequence>
<evidence type="ECO:0000256" key="7">
    <source>
        <dbReference type="SAM" id="Phobius"/>
    </source>
</evidence>
<reference evidence="10" key="1">
    <citation type="journal article" date="2019" name="Int. J. Syst. Evol. Microbiol.">
        <title>The Global Catalogue of Microorganisms (GCM) 10K type strain sequencing project: providing services to taxonomists for standard genome sequencing and annotation.</title>
        <authorList>
            <consortium name="The Broad Institute Genomics Platform"/>
            <consortium name="The Broad Institute Genome Sequencing Center for Infectious Disease"/>
            <person name="Wu L."/>
            <person name="Ma J."/>
        </authorList>
    </citation>
    <scope>NUCLEOTIDE SEQUENCE [LARGE SCALE GENOMIC DNA]</scope>
    <source>
        <strain evidence="10">JCM 14326</strain>
    </source>
</reference>
<keyword evidence="2 5" id="KW-0547">Nucleotide-binding</keyword>
<keyword evidence="7" id="KW-0472">Membrane</keyword>
<dbReference type="Proteomes" id="UP001501094">
    <property type="component" value="Unassembled WGS sequence"/>
</dbReference>
<feature type="transmembrane region" description="Helical" evidence="7">
    <location>
        <begin position="467"/>
        <end position="498"/>
    </location>
</feature>
<evidence type="ECO:0000256" key="1">
    <source>
        <dbReference type="ARBA" id="ARBA00022679"/>
    </source>
</evidence>
<dbReference type="RefSeq" id="WP_344101493.1">
    <property type="nucleotide sequence ID" value="NZ_BAAANL010000003.1"/>
</dbReference>
<dbReference type="InterPro" id="IPR000719">
    <property type="entry name" value="Prot_kinase_dom"/>
</dbReference>
<feature type="binding site" evidence="5">
    <location>
        <position position="44"/>
    </location>
    <ligand>
        <name>ATP</name>
        <dbReference type="ChEBI" id="CHEBI:30616"/>
    </ligand>
</feature>
<accession>A0ABP4ZLU4</accession>
<dbReference type="Gene3D" id="3.30.200.20">
    <property type="entry name" value="Phosphorylase Kinase, domain 1"/>
    <property type="match status" value="1"/>
</dbReference>
<keyword evidence="7" id="KW-1133">Transmembrane helix</keyword>
<evidence type="ECO:0000313" key="10">
    <source>
        <dbReference type="Proteomes" id="UP001501094"/>
    </source>
</evidence>
<feature type="compositionally biased region" description="Gly residues" evidence="6">
    <location>
        <begin position="337"/>
        <end position="354"/>
    </location>
</feature>
<feature type="region of interest" description="Disordered" evidence="6">
    <location>
        <begin position="305"/>
        <end position="396"/>
    </location>
</feature>
<evidence type="ECO:0000313" key="9">
    <source>
        <dbReference type="EMBL" id="GAA1859813.1"/>
    </source>
</evidence>
<dbReference type="PANTHER" id="PTHR43289">
    <property type="entry name" value="MITOGEN-ACTIVATED PROTEIN KINASE KINASE KINASE 20-RELATED"/>
    <property type="match status" value="1"/>
</dbReference>
<evidence type="ECO:0000256" key="4">
    <source>
        <dbReference type="ARBA" id="ARBA00022840"/>
    </source>
</evidence>